<dbReference type="RefSeq" id="WP_376867874.1">
    <property type="nucleotide sequence ID" value="NZ_JBHRYB010000015.1"/>
</dbReference>
<dbReference type="Proteomes" id="UP001595722">
    <property type="component" value="Unassembled WGS sequence"/>
</dbReference>
<organism evidence="4 5">
    <name type="scientific">Bacterioplanoides pacificum</name>
    <dbReference type="NCBI Taxonomy" id="1171596"/>
    <lineage>
        <taxon>Bacteria</taxon>
        <taxon>Pseudomonadati</taxon>
        <taxon>Pseudomonadota</taxon>
        <taxon>Gammaproteobacteria</taxon>
        <taxon>Oceanospirillales</taxon>
        <taxon>Oceanospirillaceae</taxon>
        <taxon>Bacterioplanoides</taxon>
    </lineage>
</organism>
<evidence type="ECO:0000313" key="4">
    <source>
        <dbReference type="EMBL" id="MFC3681457.1"/>
    </source>
</evidence>
<dbReference type="SUPFAM" id="SSF46689">
    <property type="entry name" value="Homeodomain-like"/>
    <property type="match status" value="2"/>
</dbReference>
<dbReference type="Gene3D" id="1.10.10.60">
    <property type="entry name" value="Homeodomain-like"/>
    <property type="match status" value="1"/>
</dbReference>
<feature type="domain" description="HTH araC/xylS-type" evidence="3">
    <location>
        <begin position="236"/>
        <end position="334"/>
    </location>
</feature>
<dbReference type="InterPro" id="IPR029062">
    <property type="entry name" value="Class_I_gatase-like"/>
</dbReference>
<sequence>MLQDSANSQTDPQLLNIVVAGYDKALASAITGVTDLFGLAGVTWNLIEGTEPKRAFSVRIASKDGQPINCINGLQLGAHLSFDDIDQADAIIIPTIGGPIDDVLNDTPELQALLKRANEQGWTIAGNCTGNFLLAEAGILNDKTATTHWGFKEQFQHRYPQIELKADQLITRSDNIYCAGGGLAWFDLGLHIIERQIGFEAALQTAKAFVIDYRRDTQLSYSLMRLAKPHKDDLVREAQAWLEHHYAEQFTVEDLAERFSISKRTLIRRFNAALEMPPNTYVQSLRIEAAQKLLEETERTVDVVMNDVGYEDASSFRRLFRKKTGLTPTEYRRRFARRL</sequence>
<keyword evidence="5" id="KW-1185">Reference proteome</keyword>
<name>A0ABV7VX84_9GAMM</name>
<gene>
    <name evidence="4" type="ORF">ACFOMG_15240</name>
</gene>
<evidence type="ECO:0000256" key="1">
    <source>
        <dbReference type="ARBA" id="ARBA00023015"/>
    </source>
</evidence>
<evidence type="ECO:0000259" key="3">
    <source>
        <dbReference type="PROSITE" id="PS01124"/>
    </source>
</evidence>
<keyword evidence="1" id="KW-0805">Transcription regulation</keyword>
<dbReference type="InterPro" id="IPR018060">
    <property type="entry name" value="HTH_AraC"/>
</dbReference>
<keyword evidence="2" id="KW-0804">Transcription</keyword>
<dbReference type="SUPFAM" id="SSF52317">
    <property type="entry name" value="Class I glutamine amidotransferase-like"/>
    <property type="match status" value="1"/>
</dbReference>
<dbReference type="Gene3D" id="3.40.50.880">
    <property type="match status" value="1"/>
</dbReference>
<dbReference type="PANTHER" id="PTHR43130">
    <property type="entry name" value="ARAC-FAMILY TRANSCRIPTIONAL REGULATOR"/>
    <property type="match status" value="1"/>
</dbReference>
<evidence type="ECO:0000256" key="2">
    <source>
        <dbReference type="ARBA" id="ARBA00023163"/>
    </source>
</evidence>
<dbReference type="Pfam" id="PF12833">
    <property type="entry name" value="HTH_18"/>
    <property type="match status" value="1"/>
</dbReference>
<evidence type="ECO:0000313" key="5">
    <source>
        <dbReference type="Proteomes" id="UP001595722"/>
    </source>
</evidence>
<protein>
    <submittedName>
        <fullName evidence="4">GlxA family transcriptional regulator</fullName>
    </submittedName>
</protein>
<dbReference type="InterPro" id="IPR052158">
    <property type="entry name" value="INH-QAR"/>
</dbReference>
<comment type="caution">
    <text evidence="4">The sequence shown here is derived from an EMBL/GenBank/DDBJ whole genome shotgun (WGS) entry which is preliminary data.</text>
</comment>
<dbReference type="EMBL" id="JBHRYB010000015">
    <property type="protein sequence ID" value="MFC3681457.1"/>
    <property type="molecule type" value="Genomic_DNA"/>
</dbReference>
<dbReference type="InterPro" id="IPR002818">
    <property type="entry name" value="DJ-1/PfpI"/>
</dbReference>
<dbReference type="Pfam" id="PF01965">
    <property type="entry name" value="DJ-1_PfpI"/>
    <property type="match status" value="1"/>
</dbReference>
<proteinExistence type="predicted"/>
<dbReference type="PROSITE" id="PS01124">
    <property type="entry name" value="HTH_ARAC_FAMILY_2"/>
    <property type="match status" value="1"/>
</dbReference>
<reference evidence="5" key="1">
    <citation type="journal article" date="2019" name="Int. J. Syst. Evol. Microbiol.">
        <title>The Global Catalogue of Microorganisms (GCM) 10K type strain sequencing project: providing services to taxonomists for standard genome sequencing and annotation.</title>
        <authorList>
            <consortium name="The Broad Institute Genomics Platform"/>
            <consortium name="The Broad Institute Genome Sequencing Center for Infectious Disease"/>
            <person name="Wu L."/>
            <person name="Ma J."/>
        </authorList>
    </citation>
    <scope>NUCLEOTIDE SEQUENCE [LARGE SCALE GENOMIC DNA]</scope>
    <source>
        <strain evidence="5">KCTC 42424</strain>
    </source>
</reference>
<dbReference type="PANTHER" id="PTHR43130:SF11">
    <property type="entry name" value="TRANSCRIPTIONAL REGULATORY PROTEIN"/>
    <property type="match status" value="1"/>
</dbReference>
<dbReference type="CDD" id="cd03138">
    <property type="entry name" value="GATase1_AraC_2"/>
    <property type="match status" value="1"/>
</dbReference>
<dbReference type="SMART" id="SM00342">
    <property type="entry name" value="HTH_ARAC"/>
    <property type="match status" value="1"/>
</dbReference>
<dbReference type="InterPro" id="IPR009057">
    <property type="entry name" value="Homeodomain-like_sf"/>
</dbReference>
<accession>A0ABV7VX84</accession>